<dbReference type="InterPro" id="IPR023187">
    <property type="entry name" value="Tscrpt_reg_MarR-type_CS"/>
</dbReference>
<keyword evidence="2" id="KW-0238">DNA-binding</keyword>
<accession>W6JUW1</accession>
<keyword evidence="1" id="KW-0805">Transcription regulation</keyword>
<comment type="caution">
    <text evidence="5">The sequence shown here is derived from an EMBL/GenBank/DDBJ whole genome shotgun (WGS) entry which is preliminary data.</text>
</comment>
<dbReference type="GO" id="GO:0003677">
    <property type="term" value="F:DNA binding"/>
    <property type="evidence" value="ECO:0007669"/>
    <property type="project" value="UniProtKB-KW"/>
</dbReference>
<proteinExistence type="predicted"/>
<dbReference type="InterPro" id="IPR036390">
    <property type="entry name" value="WH_DNA-bd_sf"/>
</dbReference>
<keyword evidence="6" id="KW-1185">Reference proteome</keyword>
<dbReference type="PRINTS" id="PR00598">
    <property type="entry name" value="HTHMARR"/>
</dbReference>
<dbReference type="RefSeq" id="WP_048698669.1">
    <property type="nucleotide sequence ID" value="NZ_HG764815.1"/>
</dbReference>
<organism evidence="5 6">
    <name type="scientific">Nostocoides australiense Ben110</name>
    <dbReference type="NCBI Taxonomy" id="1193182"/>
    <lineage>
        <taxon>Bacteria</taxon>
        <taxon>Bacillati</taxon>
        <taxon>Actinomycetota</taxon>
        <taxon>Actinomycetes</taxon>
        <taxon>Micrococcales</taxon>
        <taxon>Intrasporangiaceae</taxon>
        <taxon>Nostocoides</taxon>
    </lineage>
</organism>
<dbReference type="GO" id="GO:0003700">
    <property type="term" value="F:DNA-binding transcription factor activity"/>
    <property type="evidence" value="ECO:0007669"/>
    <property type="project" value="InterPro"/>
</dbReference>
<dbReference type="STRING" id="1193182.BN11_2430006"/>
<protein>
    <submittedName>
        <fullName evidence="5">Transcriptional regulator, MarR family</fullName>
    </submittedName>
</protein>
<evidence type="ECO:0000256" key="3">
    <source>
        <dbReference type="ARBA" id="ARBA00023163"/>
    </source>
</evidence>
<dbReference type="InterPro" id="IPR039422">
    <property type="entry name" value="MarR/SlyA-like"/>
</dbReference>
<dbReference type="InterPro" id="IPR000835">
    <property type="entry name" value="HTH_MarR-typ"/>
</dbReference>
<dbReference type="AlphaFoldDB" id="W6JUW1"/>
<keyword evidence="3" id="KW-0804">Transcription</keyword>
<evidence type="ECO:0000256" key="2">
    <source>
        <dbReference type="ARBA" id="ARBA00023125"/>
    </source>
</evidence>
<dbReference type="PROSITE" id="PS50995">
    <property type="entry name" value="HTH_MARR_2"/>
    <property type="match status" value="1"/>
</dbReference>
<dbReference type="Pfam" id="PF01047">
    <property type="entry name" value="MarR"/>
    <property type="match status" value="1"/>
</dbReference>
<evidence type="ECO:0000313" key="6">
    <source>
        <dbReference type="Proteomes" id="UP000035763"/>
    </source>
</evidence>
<evidence type="ECO:0000313" key="5">
    <source>
        <dbReference type="EMBL" id="CCH73213.1"/>
    </source>
</evidence>
<dbReference type="PANTHER" id="PTHR33164:SF101">
    <property type="entry name" value="TRANSCRIPTIONAL REPRESSOR MPRA"/>
    <property type="match status" value="1"/>
</dbReference>
<dbReference type="PANTHER" id="PTHR33164">
    <property type="entry name" value="TRANSCRIPTIONAL REGULATOR, MARR FAMILY"/>
    <property type="match status" value="1"/>
</dbReference>
<dbReference type="SMART" id="SM00347">
    <property type="entry name" value="HTH_MARR"/>
    <property type="match status" value="1"/>
</dbReference>
<dbReference type="Gene3D" id="1.10.10.10">
    <property type="entry name" value="Winged helix-like DNA-binding domain superfamily/Winged helix DNA-binding domain"/>
    <property type="match status" value="1"/>
</dbReference>
<dbReference type="GO" id="GO:0006950">
    <property type="term" value="P:response to stress"/>
    <property type="evidence" value="ECO:0007669"/>
    <property type="project" value="TreeGrafter"/>
</dbReference>
<dbReference type="SUPFAM" id="SSF46785">
    <property type="entry name" value="Winged helix' DNA-binding domain"/>
    <property type="match status" value="1"/>
</dbReference>
<dbReference type="InterPro" id="IPR036388">
    <property type="entry name" value="WH-like_DNA-bd_sf"/>
</dbReference>
<evidence type="ECO:0000256" key="1">
    <source>
        <dbReference type="ARBA" id="ARBA00023015"/>
    </source>
</evidence>
<dbReference type="PROSITE" id="PS01117">
    <property type="entry name" value="HTH_MARR_1"/>
    <property type="match status" value="1"/>
</dbReference>
<sequence>MPDPIAQARQLWSDHGWSDAALGMTAVTSLMRAQAIALKRVETTLKPFDITFARYEVLMLLTFSQRGSLPMSLIGERLQVHQSSVTNAVQRLEQAGLVNRSVRPDDRRAYVVTLTSRGRTLAERATAALNASVFADPGLPPARAEALVDILADLRHTAGDF</sequence>
<name>W6JUW1_9MICO</name>
<evidence type="ECO:0000259" key="4">
    <source>
        <dbReference type="PROSITE" id="PS50995"/>
    </source>
</evidence>
<dbReference type="EMBL" id="CAJA01000161">
    <property type="protein sequence ID" value="CCH73213.1"/>
    <property type="molecule type" value="Genomic_DNA"/>
</dbReference>
<dbReference type="OrthoDB" id="3296622at2"/>
<gene>
    <name evidence="5" type="ORF">BN11_2430006</name>
</gene>
<dbReference type="Proteomes" id="UP000035763">
    <property type="component" value="Unassembled WGS sequence"/>
</dbReference>
<feature type="domain" description="HTH marR-type" evidence="4">
    <location>
        <begin position="24"/>
        <end position="156"/>
    </location>
</feature>
<reference evidence="5 6" key="1">
    <citation type="journal article" date="2013" name="ISME J.">
        <title>A metabolic model for members of the genus Tetrasphaera involved in enhanced biological phosphorus removal.</title>
        <authorList>
            <person name="Kristiansen R."/>
            <person name="Nguyen H.T.T."/>
            <person name="Saunders A.M."/>
            <person name="Nielsen J.L."/>
            <person name="Wimmer R."/>
            <person name="Le V.Q."/>
            <person name="McIlroy S.J."/>
            <person name="Petrovski S."/>
            <person name="Seviour R.J."/>
            <person name="Calteau A."/>
            <person name="Nielsen K.L."/>
            <person name="Nielsen P.H."/>
        </authorList>
    </citation>
    <scope>NUCLEOTIDE SEQUENCE [LARGE SCALE GENOMIC DNA]</scope>
    <source>
        <strain evidence="5 6">Ben110</strain>
    </source>
</reference>